<accession>A0A3A1URB3</accession>
<dbReference type="OrthoDB" id="2971377at2"/>
<name>A0A3A1URB3_9BACL</name>
<keyword evidence="2" id="KW-1185">Reference proteome</keyword>
<evidence type="ECO:0000313" key="1">
    <source>
        <dbReference type="EMBL" id="RIX51079.1"/>
    </source>
</evidence>
<organism evidence="1 2">
    <name type="scientific">Paenibacillus nanensis</name>
    <dbReference type="NCBI Taxonomy" id="393251"/>
    <lineage>
        <taxon>Bacteria</taxon>
        <taxon>Bacillati</taxon>
        <taxon>Bacillota</taxon>
        <taxon>Bacilli</taxon>
        <taxon>Bacillales</taxon>
        <taxon>Paenibacillaceae</taxon>
        <taxon>Paenibacillus</taxon>
    </lineage>
</organism>
<gene>
    <name evidence="1" type="ORF">D3P08_17775</name>
</gene>
<comment type="caution">
    <text evidence="1">The sequence shown here is derived from an EMBL/GenBank/DDBJ whole genome shotgun (WGS) entry which is preliminary data.</text>
</comment>
<reference evidence="1 2" key="1">
    <citation type="submission" date="2018-09" db="EMBL/GenBank/DDBJ databases">
        <title>Paenibacillus aracenensis nov. sp. isolated from a cave in southern Spain.</title>
        <authorList>
            <person name="Jurado V."/>
            <person name="Gutierrez-Patricio S."/>
            <person name="Gonzalez-Pimentel J.L."/>
            <person name="Miller A.Z."/>
            <person name="Laiz L."/>
            <person name="Saiz-Jimenez C."/>
        </authorList>
    </citation>
    <scope>NUCLEOTIDE SEQUENCE [LARGE SCALE GENOMIC DNA]</scope>
    <source>
        <strain evidence="1 2">DSM 22867</strain>
    </source>
</reference>
<sequence length="116" mass="13481">MMAKSDELRIDPQQLADAWQRTLPRTMNVSDRCVVLRDEADEKALRVTIHSAGHTGYEFDFKVTYVDSREVKVELIDVEKDNVTVDERTDIIQQLIDDYKRHLHECAQALQQLTHA</sequence>
<proteinExistence type="predicted"/>
<dbReference type="AlphaFoldDB" id="A0A3A1URB3"/>
<protein>
    <submittedName>
        <fullName evidence="1">Uncharacterized protein</fullName>
    </submittedName>
</protein>
<evidence type="ECO:0000313" key="2">
    <source>
        <dbReference type="Proteomes" id="UP000266482"/>
    </source>
</evidence>
<dbReference type="Proteomes" id="UP000266482">
    <property type="component" value="Unassembled WGS sequence"/>
</dbReference>
<dbReference type="EMBL" id="QXQA01000012">
    <property type="protein sequence ID" value="RIX51079.1"/>
    <property type="molecule type" value="Genomic_DNA"/>
</dbReference>